<evidence type="ECO:0000256" key="3">
    <source>
        <dbReference type="ARBA" id="ARBA00022692"/>
    </source>
</evidence>
<gene>
    <name evidence="12" type="primary">PFA3_4</name>
    <name evidence="12" type="ORF">K7432_012798</name>
</gene>
<evidence type="ECO:0000256" key="6">
    <source>
        <dbReference type="ARBA" id="ARBA00023139"/>
    </source>
</evidence>
<keyword evidence="2 10" id="KW-0808">Transferase</keyword>
<dbReference type="PROSITE" id="PS50216">
    <property type="entry name" value="DHHC"/>
    <property type="match status" value="1"/>
</dbReference>
<proteinExistence type="inferred from homology"/>
<evidence type="ECO:0000256" key="5">
    <source>
        <dbReference type="ARBA" id="ARBA00023136"/>
    </source>
</evidence>
<dbReference type="PANTHER" id="PTHR12246">
    <property type="entry name" value="PALMITOYLTRANSFERASE ZDHHC16"/>
    <property type="match status" value="1"/>
</dbReference>
<reference evidence="12 13" key="1">
    <citation type="submission" date="2023-04" db="EMBL/GenBank/DDBJ databases">
        <title>Genome of Basidiobolus ranarum AG-B5.</title>
        <authorList>
            <person name="Stajich J.E."/>
            <person name="Carter-House D."/>
            <person name="Gryganskyi A."/>
        </authorList>
    </citation>
    <scope>NUCLEOTIDE SEQUENCE [LARGE SCALE GENOMIC DNA]</scope>
    <source>
        <strain evidence="12 13">AG-B5</strain>
    </source>
</reference>
<feature type="transmembrane region" description="Helical" evidence="10">
    <location>
        <begin position="223"/>
        <end position="243"/>
    </location>
</feature>
<evidence type="ECO:0000313" key="13">
    <source>
        <dbReference type="Proteomes" id="UP001479436"/>
    </source>
</evidence>
<name>A0ABR2VRR2_9FUNG</name>
<comment type="domain">
    <text evidence="10">The DHHC domain is required for palmitoyltransferase activity.</text>
</comment>
<feature type="domain" description="Palmitoyltransferase DHHC" evidence="11">
    <location>
        <begin position="137"/>
        <end position="260"/>
    </location>
</feature>
<evidence type="ECO:0000256" key="9">
    <source>
        <dbReference type="ARBA" id="ARBA00048048"/>
    </source>
</evidence>
<keyword evidence="13" id="KW-1185">Reference proteome</keyword>
<evidence type="ECO:0000256" key="10">
    <source>
        <dbReference type="RuleBase" id="RU079119"/>
    </source>
</evidence>
<comment type="caution">
    <text evidence="12">The sequence shown here is derived from an EMBL/GenBank/DDBJ whole genome shotgun (WGS) entry which is preliminary data.</text>
</comment>
<keyword evidence="3 10" id="KW-0812">Transmembrane</keyword>
<evidence type="ECO:0000256" key="7">
    <source>
        <dbReference type="ARBA" id="ARBA00023288"/>
    </source>
</evidence>
<dbReference type="GO" id="GO:0019706">
    <property type="term" value="F:protein-cysteine S-palmitoyltransferase activity"/>
    <property type="evidence" value="ECO:0007669"/>
    <property type="project" value="UniProtKB-EC"/>
</dbReference>
<comment type="subcellular location">
    <subcellularLocation>
        <location evidence="1">Membrane</location>
        <topology evidence="1">Multi-pass membrane protein</topology>
    </subcellularLocation>
</comment>
<dbReference type="EMBL" id="JASJQH010008036">
    <property type="protein sequence ID" value="KAK9695771.1"/>
    <property type="molecule type" value="Genomic_DNA"/>
</dbReference>
<protein>
    <recommendedName>
        <fullName evidence="10">Palmitoyltransferase</fullName>
        <ecNumber evidence="10">2.3.1.225</ecNumber>
    </recommendedName>
</protein>
<evidence type="ECO:0000256" key="1">
    <source>
        <dbReference type="ARBA" id="ARBA00004141"/>
    </source>
</evidence>
<feature type="transmembrane region" description="Helical" evidence="10">
    <location>
        <begin position="52"/>
        <end position="72"/>
    </location>
</feature>
<dbReference type="InterPro" id="IPR001594">
    <property type="entry name" value="Palmitoyltrfase_DHHC"/>
</dbReference>
<comment type="similarity">
    <text evidence="10">Belongs to the DHHC palmitoyltransferase family.</text>
</comment>
<dbReference type="EC" id="2.3.1.225" evidence="10"/>
<comment type="catalytic activity">
    <reaction evidence="9 10">
        <text>L-cysteinyl-[protein] + hexadecanoyl-CoA = S-hexadecanoyl-L-cysteinyl-[protein] + CoA</text>
        <dbReference type="Rhea" id="RHEA:36683"/>
        <dbReference type="Rhea" id="RHEA-COMP:10131"/>
        <dbReference type="Rhea" id="RHEA-COMP:11032"/>
        <dbReference type="ChEBI" id="CHEBI:29950"/>
        <dbReference type="ChEBI" id="CHEBI:57287"/>
        <dbReference type="ChEBI" id="CHEBI:57379"/>
        <dbReference type="ChEBI" id="CHEBI:74151"/>
        <dbReference type="EC" id="2.3.1.225"/>
    </reaction>
</comment>
<accession>A0ABR2VRR2</accession>
<feature type="transmembrane region" description="Helical" evidence="10">
    <location>
        <begin position="183"/>
        <end position="203"/>
    </location>
</feature>
<keyword evidence="6" id="KW-0564">Palmitate</keyword>
<dbReference type="Pfam" id="PF01529">
    <property type="entry name" value="DHHC"/>
    <property type="match status" value="1"/>
</dbReference>
<keyword evidence="4 10" id="KW-1133">Transmembrane helix</keyword>
<evidence type="ECO:0000256" key="8">
    <source>
        <dbReference type="ARBA" id="ARBA00023315"/>
    </source>
</evidence>
<dbReference type="InterPro" id="IPR039859">
    <property type="entry name" value="PFA4/ZDH16/20/ERF2-like"/>
</dbReference>
<keyword evidence="7" id="KW-0449">Lipoprotein</keyword>
<evidence type="ECO:0000313" key="12">
    <source>
        <dbReference type="EMBL" id="KAK9695771.1"/>
    </source>
</evidence>
<keyword evidence="5 10" id="KW-0472">Membrane</keyword>
<evidence type="ECO:0000259" key="11">
    <source>
        <dbReference type="Pfam" id="PF01529"/>
    </source>
</evidence>
<organism evidence="12 13">
    <name type="scientific">Basidiobolus ranarum</name>
    <dbReference type="NCBI Taxonomy" id="34480"/>
    <lineage>
        <taxon>Eukaryota</taxon>
        <taxon>Fungi</taxon>
        <taxon>Fungi incertae sedis</taxon>
        <taxon>Zoopagomycota</taxon>
        <taxon>Entomophthoromycotina</taxon>
        <taxon>Basidiobolomycetes</taxon>
        <taxon>Basidiobolales</taxon>
        <taxon>Basidiobolaceae</taxon>
        <taxon>Basidiobolus</taxon>
    </lineage>
</organism>
<dbReference type="Proteomes" id="UP001479436">
    <property type="component" value="Unassembled WGS sequence"/>
</dbReference>
<keyword evidence="8 10" id="KW-0012">Acyltransferase</keyword>
<sequence>MNPLLTIRCSRKKVWKTTGYFLVILCLCIISWSYYGYVFSVCSYILEQNAPLGVFYLFIYHILFVLFVWSYLKCVFTKPGYPSQSPPSLAPLPTETGEGSSFQVETSESLNLNDSNLTELLPRTKENGTITVKNDGTKRFCRKCRIEKPDRAHHCSVCQECVLKMDHHCPWVNNCVGFGNQKFFYLFIFYGSLYCTFICVTTLPPLIHLLYLENGFMLLDVHWVFLVLAGGLFSICLIGFTGFHTSMILGNLTTIETYQKHNYKIDGEPSSHKYVNLFDLGKRRNFMQVLGPKWQLWFIPVYNSVGDGSSYPLNSYAYSTLTSETDASIA</sequence>
<evidence type="ECO:0000256" key="4">
    <source>
        <dbReference type="ARBA" id="ARBA00022989"/>
    </source>
</evidence>
<evidence type="ECO:0000256" key="2">
    <source>
        <dbReference type="ARBA" id="ARBA00022679"/>
    </source>
</evidence>
<feature type="transmembrane region" description="Helical" evidence="10">
    <location>
        <begin position="20"/>
        <end position="46"/>
    </location>
</feature>